<proteinExistence type="predicted"/>
<protein>
    <submittedName>
        <fullName evidence="2">Uncharacterized protein</fullName>
    </submittedName>
</protein>
<comment type="caution">
    <text evidence="2">The sequence shown here is derived from an EMBL/GenBank/DDBJ whole genome shotgun (WGS) entry which is preliminary data.</text>
</comment>
<dbReference type="InterPro" id="IPR045385">
    <property type="entry name" value="DUF6526"/>
</dbReference>
<evidence type="ECO:0000313" key="2">
    <source>
        <dbReference type="EMBL" id="GGH69449.1"/>
    </source>
</evidence>
<reference evidence="2" key="2">
    <citation type="submission" date="2020-09" db="EMBL/GenBank/DDBJ databases">
        <authorList>
            <person name="Sun Q."/>
            <person name="Zhou Y."/>
        </authorList>
    </citation>
    <scope>NUCLEOTIDE SEQUENCE</scope>
    <source>
        <strain evidence="2">CGMCC 1.15290</strain>
    </source>
</reference>
<reference evidence="2" key="1">
    <citation type="journal article" date="2014" name="Int. J. Syst. Evol. Microbiol.">
        <title>Complete genome sequence of Corynebacterium casei LMG S-19264T (=DSM 44701T), isolated from a smear-ripened cheese.</title>
        <authorList>
            <consortium name="US DOE Joint Genome Institute (JGI-PGF)"/>
            <person name="Walter F."/>
            <person name="Albersmeier A."/>
            <person name="Kalinowski J."/>
            <person name="Ruckert C."/>
        </authorList>
    </citation>
    <scope>NUCLEOTIDE SEQUENCE</scope>
    <source>
        <strain evidence="2">CGMCC 1.15290</strain>
    </source>
</reference>
<dbReference type="Pfam" id="PF20136">
    <property type="entry name" value="DUF6526"/>
    <property type="match status" value="1"/>
</dbReference>
<feature type="transmembrane region" description="Helical" evidence="1">
    <location>
        <begin position="12"/>
        <end position="36"/>
    </location>
</feature>
<evidence type="ECO:0000256" key="1">
    <source>
        <dbReference type="SAM" id="Phobius"/>
    </source>
</evidence>
<accession>A0A917MWA9</accession>
<evidence type="ECO:0000313" key="3">
    <source>
        <dbReference type="Proteomes" id="UP000627292"/>
    </source>
</evidence>
<keyword evidence="1" id="KW-1133">Transmembrane helix</keyword>
<keyword evidence="3" id="KW-1185">Reference proteome</keyword>
<keyword evidence="1" id="KW-0812">Transmembrane</keyword>
<name>A0A917MWA9_9BACT</name>
<gene>
    <name evidence="2" type="ORF">GCM10011379_26760</name>
</gene>
<dbReference type="RefSeq" id="WP_188953018.1">
    <property type="nucleotide sequence ID" value="NZ_BMIB01000003.1"/>
</dbReference>
<feature type="transmembrane region" description="Helical" evidence="1">
    <location>
        <begin position="42"/>
        <end position="62"/>
    </location>
</feature>
<organism evidence="2 3">
    <name type="scientific">Filimonas zeae</name>
    <dbReference type="NCBI Taxonomy" id="1737353"/>
    <lineage>
        <taxon>Bacteria</taxon>
        <taxon>Pseudomonadati</taxon>
        <taxon>Bacteroidota</taxon>
        <taxon>Chitinophagia</taxon>
        <taxon>Chitinophagales</taxon>
        <taxon>Chitinophagaceae</taxon>
        <taxon>Filimonas</taxon>
    </lineage>
</organism>
<sequence length="145" mass="16779">MQKQNFQNHVRYYAPHHFILLPLILVGVVISLVFAVKQTADSGAWYGITAVFLLLGYTSVMLRQHYALTVQDRLVRLEVRFRYFTLTGKRFEPLEQQLSLSQILALRFAADEELPGLVQRAITEQLPAKAIKQSIQQWQGDYMRV</sequence>
<dbReference type="AlphaFoldDB" id="A0A917MWA9"/>
<dbReference type="Proteomes" id="UP000627292">
    <property type="component" value="Unassembled WGS sequence"/>
</dbReference>
<keyword evidence="1" id="KW-0472">Membrane</keyword>
<dbReference type="EMBL" id="BMIB01000003">
    <property type="protein sequence ID" value="GGH69449.1"/>
    <property type="molecule type" value="Genomic_DNA"/>
</dbReference>